<evidence type="ECO:0000313" key="1">
    <source>
        <dbReference type="EMBL" id="WUO44928.1"/>
    </source>
</evidence>
<keyword evidence="2" id="KW-1185">Reference proteome</keyword>
<protein>
    <submittedName>
        <fullName evidence="1">Uncharacterized protein</fullName>
    </submittedName>
</protein>
<dbReference type="RefSeq" id="WP_328775184.1">
    <property type="nucleotide sequence ID" value="NZ_CP108057.1"/>
</dbReference>
<gene>
    <name evidence="1" type="ORF">OHU17_03390</name>
</gene>
<reference evidence="1" key="1">
    <citation type="submission" date="2022-10" db="EMBL/GenBank/DDBJ databases">
        <title>The complete genomes of actinobacterial strains from the NBC collection.</title>
        <authorList>
            <person name="Joergensen T.S."/>
            <person name="Alvarez Arevalo M."/>
            <person name="Sterndorff E.B."/>
            <person name="Faurdal D."/>
            <person name="Vuksanovic O."/>
            <person name="Mourched A.-S."/>
            <person name="Charusanti P."/>
            <person name="Shaw S."/>
            <person name="Blin K."/>
            <person name="Weber T."/>
        </authorList>
    </citation>
    <scope>NUCLEOTIDE SEQUENCE</scope>
    <source>
        <strain evidence="1">NBC_00283</strain>
    </source>
</reference>
<accession>A0ABZ1REE9</accession>
<sequence length="225" mass="24567">MAEIPGARAGLLRDAEEVRAYLRSLAARLTPGQVPEFALPDKPFGDWGTEPATFQYSFHGHVRARDARPGRAAYDPALASLAAESLREDGWLSRVEAAKYPRTGGREVVVVGVRDGRRITLSFPRDHGAVLYRGQSRALPLYEHVPHVRPEPAVTPETLEPGWALCYECEGLGYCPACEGRGWVMGGRPGWGGGTSDPDRLGRCPECFTERVCPICRGRGSLRPG</sequence>
<dbReference type="Proteomes" id="UP001432075">
    <property type="component" value="Chromosome"/>
</dbReference>
<organism evidence="1 2">
    <name type="scientific">Streptomyces goshikiensis</name>
    <dbReference type="NCBI Taxonomy" id="1942"/>
    <lineage>
        <taxon>Bacteria</taxon>
        <taxon>Bacillati</taxon>
        <taxon>Actinomycetota</taxon>
        <taxon>Actinomycetes</taxon>
        <taxon>Kitasatosporales</taxon>
        <taxon>Streptomycetaceae</taxon>
        <taxon>Streptomyces</taxon>
    </lineage>
</organism>
<dbReference type="EMBL" id="CP108057">
    <property type="protein sequence ID" value="WUO44928.1"/>
    <property type="molecule type" value="Genomic_DNA"/>
</dbReference>
<proteinExistence type="predicted"/>
<name>A0ABZ1REE9_9ACTN</name>
<evidence type="ECO:0000313" key="2">
    <source>
        <dbReference type="Proteomes" id="UP001432075"/>
    </source>
</evidence>